<sequence length="73" mass="7889">MHTNESGDQQHAPGPASSALRPVAAPYIATNHDGEPIRHPASIGWPDHDSEYWPRMLEDVLVGLLAQVHGKAS</sequence>
<proteinExistence type="predicted"/>
<reference evidence="2 3" key="1">
    <citation type="submission" date="2024-05" db="EMBL/GenBank/DDBJ databases">
        <authorList>
            <person name="Zhao H."/>
            <person name="Xu Y."/>
            <person name="Lin S."/>
            <person name="Spain J.C."/>
            <person name="Zhou N.-Y."/>
        </authorList>
    </citation>
    <scope>NUCLEOTIDE SEQUENCE [LARGE SCALE GENOMIC DNA]</scope>
    <source>
        <strain evidence="2 3">NEAU-NG30</strain>
    </source>
</reference>
<keyword evidence="3" id="KW-1185">Reference proteome</keyword>
<gene>
    <name evidence="2" type="ORF">ABJI51_16720</name>
</gene>
<comment type="caution">
    <text evidence="2">The sequence shown here is derived from an EMBL/GenBank/DDBJ whole genome shotgun (WGS) entry which is preliminary data.</text>
</comment>
<evidence type="ECO:0000256" key="1">
    <source>
        <dbReference type="SAM" id="MobiDB-lite"/>
    </source>
</evidence>
<protein>
    <submittedName>
        <fullName evidence="2">Uncharacterized protein</fullName>
    </submittedName>
</protein>
<evidence type="ECO:0000313" key="2">
    <source>
        <dbReference type="EMBL" id="MEQ0560731.1"/>
    </source>
</evidence>
<evidence type="ECO:0000313" key="3">
    <source>
        <dbReference type="Proteomes" id="UP001440984"/>
    </source>
</evidence>
<dbReference type="RefSeq" id="WP_348951778.1">
    <property type="nucleotide sequence ID" value="NZ_JBDZYD010000005.1"/>
</dbReference>
<accession>A0ABV0LEJ9</accession>
<dbReference type="EMBL" id="JBDZYD010000005">
    <property type="protein sequence ID" value="MEQ0560731.1"/>
    <property type="molecule type" value="Genomic_DNA"/>
</dbReference>
<feature type="region of interest" description="Disordered" evidence="1">
    <location>
        <begin position="1"/>
        <end position="39"/>
    </location>
</feature>
<organism evidence="2 3">
    <name type="scientific">Amycolatopsis melonis</name>
    <dbReference type="NCBI Taxonomy" id="3156488"/>
    <lineage>
        <taxon>Bacteria</taxon>
        <taxon>Bacillati</taxon>
        <taxon>Actinomycetota</taxon>
        <taxon>Actinomycetes</taxon>
        <taxon>Pseudonocardiales</taxon>
        <taxon>Pseudonocardiaceae</taxon>
        <taxon>Amycolatopsis</taxon>
    </lineage>
</organism>
<dbReference type="Proteomes" id="UP001440984">
    <property type="component" value="Unassembled WGS sequence"/>
</dbReference>
<name>A0ABV0LEJ9_9PSEU</name>